<keyword evidence="2" id="KW-0238">DNA-binding</keyword>
<evidence type="ECO:0000313" key="5">
    <source>
        <dbReference type="EMBL" id="MCZ4590021.1"/>
    </source>
</evidence>
<evidence type="ECO:0000313" key="8">
    <source>
        <dbReference type="Proteomes" id="UP001231166"/>
    </source>
</evidence>
<dbReference type="PANTHER" id="PTHR44688">
    <property type="entry name" value="DNA-BINDING TRANSCRIPTIONAL ACTIVATOR DEVR_DOSR"/>
    <property type="match status" value="1"/>
</dbReference>
<reference evidence="5" key="1">
    <citation type="submission" date="2022-12" db="EMBL/GenBank/DDBJ databases">
        <authorList>
            <person name="Krivoruchko A.V."/>
            <person name="Elkin A."/>
        </authorList>
    </citation>
    <scope>NUCLEOTIDE SEQUENCE</scope>
    <source>
        <strain evidence="5">IEGM 249</strain>
    </source>
</reference>
<dbReference type="Pfam" id="PF00196">
    <property type="entry name" value="GerE"/>
    <property type="match status" value="1"/>
</dbReference>
<keyword evidence="1" id="KW-0805">Transcription regulation</keyword>
<protein>
    <submittedName>
        <fullName evidence="6">LuxR C-terminal-related transcriptional regulator</fullName>
    </submittedName>
</protein>
<dbReference type="GO" id="GO:0006355">
    <property type="term" value="P:regulation of DNA-templated transcription"/>
    <property type="evidence" value="ECO:0007669"/>
    <property type="project" value="InterPro"/>
</dbReference>
<proteinExistence type="predicted"/>
<dbReference type="InterPro" id="IPR016032">
    <property type="entry name" value="Sig_transdc_resp-reg_C-effctor"/>
</dbReference>
<dbReference type="Proteomes" id="UP001231166">
    <property type="component" value="Chromosome"/>
</dbReference>
<dbReference type="InterPro" id="IPR036388">
    <property type="entry name" value="WH-like_DNA-bd_sf"/>
</dbReference>
<dbReference type="PROSITE" id="PS50043">
    <property type="entry name" value="HTH_LUXR_2"/>
    <property type="match status" value="1"/>
</dbReference>
<evidence type="ECO:0000256" key="3">
    <source>
        <dbReference type="ARBA" id="ARBA00023163"/>
    </source>
</evidence>
<dbReference type="CDD" id="cd06170">
    <property type="entry name" value="LuxR_C_like"/>
    <property type="match status" value="1"/>
</dbReference>
<feature type="domain" description="HTH luxR-type" evidence="4">
    <location>
        <begin position="49"/>
        <end position="114"/>
    </location>
</feature>
<name>A0AAX3Y626_RHOOP</name>
<evidence type="ECO:0000259" key="4">
    <source>
        <dbReference type="PROSITE" id="PS50043"/>
    </source>
</evidence>
<evidence type="ECO:0000313" key="6">
    <source>
        <dbReference type="EMBL" id="WLF44546.1"/>
    </source>
</evidence>
<evidence type="ECO:0000313" key="7">
    <source>
        <dbReference type="Proteomes" id="UP001066327"/>
    </source>
</evidence>
<gene>
    <name evidence="5" type="ORF">O4328_41425</name>
    <name evidence="6" type="ORF">Q5707_21575</name>
</gene>
<dbReference type="InterPro" id="IPR000792">
    <property type="entry name" value="Tscrpt_reg_LuxR_C"/>
</dbReference>
<dbReference type="PROSITE" id="PS00622">
    <property type="entry name" value="HTH_LUXR_1"/>
    <property type="match status" value="1"/>
</dbReference>
<sequence>MVVTYRDSSIRIAREHAGDRPFHTAYELGSRMKFDELVAYALKTDAELQDIDLTVLTRRELEVARLVAAGLSNRDIATDLTISQRTVETHIEHILSKLALQNRTKVAAWIHARTHSSG</sequence>
<organism evidence="6 8">
    <name type="scientific">Rhodococcus opacus</name>
    <name type="common">Nocardia opaca</name>
    <dbReference type="NCBI Taxonomy" id="37919"/>
    <lineage>
        <taxon>Bacteria</taxon>
        <taxon>Bacillati</taxon>
        <taxon>Actinomycetota</taxon>
        <taxon>Actinomycetes</taxon>
        <taxon>Mycobacteriales</taxon>
        <taxon>Nocardiaceae</taxon>
        <taxon>Rhodococcus</taxon>
    </lineage>
</organism>
<dbReference type="Proteomes" id="UP001066327">
    <property type="component" value="Unassembled WGS sequence"/>
</dbReference>
<dbReference type="SUPFAM" id="SSF46894">
    <property type="entry name" value="C-terminal effector domain of the bipartite response regulators"/>
    <property type="match status" value="1"/>
</dbReference>
<dbReference type="Gene3D" id="1.10.10.10">
    <property type="entry name" value="Winged helix-like DNA-binding domain superfamily/Winged helix DNA-binding domain"/>
    <property type="match status" value="1"/>
</dbReference>
<dbReference type="AlphaFoldDB" id="A0AAX3Y626"/>
<dbReference type="PRINTS" id="PR00038">
    <property type="entry name" value="HTHLUXR"/>
</dbReference>
<dbReference type="RefSeq" id="WP_269592773.1">
    <property type="nucleotide sequence ID" value="NZ_CP130953.1"/>
</dbReference>
<keyword evidence="7" id="KW-1185">Reference proteome</keyword>
<dbReference type="EMBL" id="JAPWIS010000040">
    <property type="protein sequence ID" value="MCZ4590021.1"/>
    <property type="molecule type" value="Genomic_DNA"/>
</dbReference>
<reference evidence="6" key="2">
    <citation type="submission" date="2023-07" db="EMBL/GenBank/DDBJ databases">
        <title>Genomic analysis of Rhodococcus opacus VOC-14 with glycol ethers degradation activity.</title>
        <authorList>
            <person name="Narkevich D.A."/>
            <person name="Hlushen A.M."/>
            <person name="Akhremchuk A.E."/>
            <person name="Sikolenko M.A."/>
            <person name="Valentovich L.N."/>
        </authorList>
    </citation>
    <scope>NUCLEOTIDE SEQUENCE</scope>
    <source>
        <strain evidence="6">VOC-14</strain>
    </source>
</reference>
<dbReference type="SMART" id="SM00421">
    <property type="entry name" value="HTH_LUXR"/>
    <property type="match status" value="1"/>
</dbReference>
<accession>A0AAX3Y626</accession>
<dbReference type="EMBL" id="CP130953">
    <property type="protein sequence ID" value="WLF44546.1"/>
    <property type="molecule type" value="Genomic_DNA"/>
</dbReference>
<dbReference type="PANTHER" id="PTHR44688:SF16">
    <property type="entry name" value="DNA-BINDING TRANSCRIPTIONAL ACTIVATOR DEVR_DOSR"/>
    <property type="match status" value="1"/>
</dbReference>
<keyword evidence="3" id="KW-0804">Transcription</keyword>
<dbReference type="GO" id="GO:0003677">
    <property type="term" value="F:DNA binding"/>
    <property type="evidence" value="ECO:0007669"/>
    <property type="project" value="UniProtKB-KW"/>
</dbReference>
<evidence type="ECO:0000256" key="2">
    <source>
        <dbReference type="ARBA" id="ARBA00023125"/>
    </source>
</evidence>
<evidence type="ECO:0000256" key="1">
    <source>
        <dbReference type="ARBA" id="ARBA00023015"/>
    </source>
</evidence>